<evidence type="ECO:0000313" key="2">
    <source>
        <dbReference type="EMBL" id="GGZ13312.1"/>
    </source>
</evidence>
<evidence type="ECO:0000313" key="3">
    <source>
        <dbReference type="Proteomes" id="UP000648075"/>
    </source>
</evidence>
<dbReference type="AlphaFoldDB" id="A0A918UHZ1"/>
<proteinExistence type="inferred from homology"/>
<gene>
    <name evidence="2" type="ORF">GCM10011614_30600</name>
</gene>
<dbReference type="CDD" id="cd05233">
    <property type="entry name" value="SDR_c"/>
    <property type="match status" value="1"/>
</dbReference>
<dbReference type="PANTHER" id="PTHR42879">
    <property type="entry name" value="3-OXOACYL-(ACYL-CARRIER-PROTEIN) REDUCTASE"/>
    <property type="match status" value="1"/>
</dbReference>
<dbReference type="EMBL" id="BMZA01000015">
    <property type="protein sequence ID" value="GGZ13312.1"/>
    <property type="molecule type" value="Genomic_DNA"/>
</dbReference>
<dbReference type="Pfam" id="PF13561">
    <property type="entry name" value="adh_short_C2"/>
    <property type="match status" value="1"/>
</dbReference>
<name>A0A918UHZ1_9SPHN</name>
<dbReference type="InterPro" id="IPR050259">
    <property type="entry name" value="SDR"/>
</dbReference>
<sequence>MSVSHIVRPLEQSRLIVTGGTSGTGLATALAFAGSGLRTMALIGRNAERGEAARAKVLAAFPDAQVEFIAADAADAMQAQDAVDRAGKAMGGIDILVNSTVAAVVPQLFHLIPIEQLAAIAGEQMIAPIHMCRAAMPWMREQNGGAIVNIASDAGKATTPGESVIGAAMAGIIMFTRTLAMEAKRSGIRVNAITPSLIEGTIAYHRTMGDEFSNKLFSKAVKMAQLGLTQPEDLAGMIVFLCGPGGARITGQAISINGGISA</sequence>
<dbReference type="PANTHER" id="PTHR42879:SF2">
    <property type="entry name" value="3-OXOACYL-[ACYL-CARRIER-PROTEIN] REDUCTASE FABG"/>
    <property type="match status" value="1"/>
</dbReference>
<dbReference type="InterPro" id="IPR002347">
    <property type="entry name" value="SDR_fam"/>
</dbReference>
<dbReference type="PRINTS" id="PR00081">
    <property type="entry name" value="GDHRDH"/>
</dbReference>
<reference evidence="2" key="1">
    <citation type="journal article" date="2014" name="Int. J. Syst. Evol. Microbiol.">
        <title>Complete genome sequence of Corynebacterium casei LMG S-19264T (=DSM 44701T), isolated from a smear-ripened cheese.</title>
        <authorList>
            <consortium name="US DOE Joint Genome Institute (JGI-PGF)"/>
            <person name="Walter F."/>
            <person name="Albersmeier A."/>
            <person name="Kalinowski J."/>
            <person name="Ruckert C."/>
        </authorList>
    </citation>
    <scope>NUCLEOTIDE SEQUENCE</scope>
    <source>
        <strain evidence="2">KCTC 32255</strain>
    </source>
</reference>
<dbReference type="InterPro" id="IPR036291">
    <property type="entry name" value="NAD(P)-bd_dom_sf"/>
</dbReference>
<dbReference type="SUPFAM" id="SSF51735">
    <property type="entry name" value="NAD(P)-binding Rossmann-fold domains"/>
    <property type="match status" value="1"/>
</dbReference>
<dbReference type="Gene3D" id="3.40.50.720">
    <property type="entry name" value="NAD(P)-binding Rossmann-like Domain"/>
    <property type="match status" value="1"/>
</dbReference>
<protein>
    <submittedName>
        <fullName evidence="2">3-oxoacyl-ACP reductase</fullName>
    </submittedName>
</protein>
<dbReference type="Proteomes" id="UP000648075">
    <property type="component" value="Unassembled WGS sequence"/>
</dbReference>
<organism evidence="2 3">
    <name type="scientific">Novosphingobium colocasiae</name>
    <dbReference type="NCBI Taxonomy" id="1256513"/>
    <lineage>
        <taxon>Bacteria</taxon>
        <taxon>Pseudomonadati</taxon>
        <taxon>Pseudomonadota</taxon>
        <taxon>Alphaproteobacteria</taxon>
        <taxon>Sphingomonadales</taxon>
        <taxon>Sphingomonadaceae</taxon>
        <taxon>Novosphingobium</taxon>
    </lineage>
</organism>
<comment type="caution">
    <text evidence="2">The sequence shown here is derived from an EMBL/GenBank/DDBJ whole genome shotgun (WGS) entry which is preliminary data.</text>
</comment>
<keyword evidence="3" id="KW-1185">Reference proteome</keyword>
<evidence type="ECO:0000256" key="1">
    <source>
        <dbReference type="ARBA" id="ARBA00006484"/>
    </source>
</evidence>
<reference evidence="2" key="2">
    <citation type="submission" date="2020-09" db="EMBL/GenBank/DDBJ databases">
        <authorList>
            <person name="Sun Q."/>
            <person name="Kim S."/>
        </authorList>
    </citation>
    <scope>NUCLEOTIDE SEQUENCE</scope>
    <source>
        <strain evidence="2">KCTC 32255</strain>
    </source>
</reference>
<comment type="similarity">
    <text evidence="1">Belongs to the short-chain dehydrogenases/reductases (SDR) family.</text>
</comment>
<dbReference type="PRINTS" id="PR00080">
    <property type="entry name" value="SDRFAMILY"/>
</dbReference>
<accession>A0A918UHZ1</accession>
<dbReference type="RefSeq" id="WP_189622157.1">
    <property type="nucleotide sequence ID" value="NZ_BMZA01000015.1"/>
</dbReference>